<accession>A0A316UJ74</accession>
<evidence type="ECO:0000259" key="2">
    <source>
        <dbReference type="Pfam" id="PF00582"/>
    </source>
</evidence>
<dbReference type="EMBL" id="KZ819321">
    <property type="protein sequence ID" value="PWN23993.1"/>
    <property type="molecule type" value="Genomic_DNA"/>
</dbReference>
<evidence type="ECO:0000313" key="3">
    <source>
        <dbReference type="EMBL" id="PWN23993.1"/>
    </source>
</evidence>
<dbReference type="PANTHER" id="PTHR47815:SF1">
    <property type="entry name" value="UNIVERSAL STRESS PROTEIN A FAMILY PROTEIN C25B2.10"/>
    <property type="match status" value="1"/>
</dbReference>
<organism evidence="3 4">
    <name type="scientific">Pseudomicrostroma glucosiphilum</name>
    <dbReference type="NCBI Taxonomy" id="1684307"/>
    <lineage>
        <taxon>Eukaryota</taxon>
        <taxon>Fungi</taxon>
        <taxon>Dikarya</taxon>
        <taxon>Basidiomycota</taxon>
        <taxon>Ustilaginomycotina</taxon>
        <taxon>Exobasidiomycetes</taxon>
        <taxon>Microstromatales</taxon>
        <taxon>Microstromatales incertae sedis</taxon>
        <taxon>Pseudomicrostroma</taxon>
    </lineage>
</organism>
<dbReference type="RefSeq" id="XP_025351153.1">
    <property type="nucleotide sequence ID" value="XM_025491414.1"/>
</dbReference>
<feature type="domain" description="UspA" evidence="2">
    <location>
        <begin position="233"/>
        <end position="370"/>
    </location>
</feature>
<gene>
    <name evidence="3" type="ORF">BCV69DRAFT_279896</name>
</gene>
<evidence type="ECO:0000256" key="1">
    <source>
        <dbReference type="SAM" id="MobiDB-lite"/>
    </source>
</evidence>
<dbReference type="InterPro" id="IPR014729">
    <property type="entry name" value="Rossmann-like_a/b/a_fold"/>
</dbReference>
<feature type="compositionally biased region" description="Low complexity" evidence="1">
    <location>
        <begin position="78"/>
        <end position="91"/>
    </location>
</feature>
<dbReference type="AlphaFoldDB" id="A0A316UJ74"/>
<feature type="region of interest" description="Disordered" evidence="1">
    <location>
        <begin position="1"/>
        <end position="193"/>
    </location>
</feature>
<dbReference type="InterPro" id="IPR006016">
    <property type="entry name" value="UspA"/>
</dbReference>
<dbReference type="GeneID" id="37013148"/>
<feature type="compositionally biased region" description="Polar residues" evidence="1">
    <location>
        <begin position="176"/>
        <end position="186"/>
    </location>
</feature>
<name>A0A316UJ74_9BASI</name>
<feature type="region of interest" description="Disordered" evidence="1">
    <location>
        <begin position="372"/>
        <end position="448"/>
    </location>
</feature>
<feature type="compositionally biased region" description="Polar residues" evidence="1">
    <location>
        <begin position="115"/>
        <end position="132"/>
    </location>
</feature>
<dbReference type="OrthoDB" id="843225at2759"/>
<keyword evidence="4" id="KW-1185">Reference proteome</keyword>
<evidence type="ECO:0000313" key="4">
    <source>
        <dbReference type="Proteomes" id="UP000245942"/>
    </source>
</evidence>
<reference evidence="3 4" key="1">
    <citation type="journal article" date="2018" name="Mol. Biol. Evol.">
        <title>Broad Genomic Sampling Reveals a Smut Pathogenic Ancestry of the Fungal Clade Ustilaginomycotina.</title>
        <authorList>
            <person name="Kijpornyongpan T."/>
            <person name="Mondo S.J."/>
            <person name="Barry K."/>
            <person name="Sandor L."/>
            <person name="Lee J."/>
            <person name="Lipzen A."/>
            <person name="Pangilinan J."/>
            <person name="LaButti K."/>
            <person name="Hainaut M."/>
            <person name="Henrissat B."/>
            <person name="Grigoriev I.V."/>
            <person name="Spatafora J.W."/>
            <person name="Aime M.C."/>
        </authorList>
    </citation>
    <scope>NUCLEOTIDE SEQUENCE [LARGE SCALE GENOMIC DNA]</scope>
    <source>
        <strain evidence="3 4">MCA 4718</strain>
    </source>
</reference>
<feature type="compositionally biased region" description="Gly residues" evidence="1">
    <location>
        <begin position="407"/>
        <end position="419"/>
    </location>
</feature>
<dbReference type="PANTHER" id="PTHR47815">
    <property type="entry name" value="UNIVERSAL STRESS PROTEIN A FAMILY PROTEIN C25B2.10"/>
    <property type="match status" value="1"/>
</dbReference>
<dbReference type="SUPFAM" id="SSF52402">
    <property type="entry name" value="Adenine nucleotide alpha hydrolases-like"/>
    <property type="match status" value="1"/>
</dbReference>
<protein>
    <recommendedName>
        <fullName evidence="2">UspA domain-containing protein</fullName>
    </recommendedName>
</protein>
<proteinExistence type="predicted"/>
<dbReference type="Gene3D" id="3.40.50.620">
    <property type="entry name" value="HUPs"/>
    <property type="match status" value="1"/>
</dbReference>
<feature type="compositionally biased region" description="Polar residues" evidence="1">
    <location>
        <begin position="57"/>
        <end position="77"/>
    </location>
</feature>
<dbReference type="STRING" id="1684307.A0A316UJ74"/>
<dbReference type="CDD" id="cd23659">
    <property type="entry name" value="USP_At3g01520-like"/>
    <property type="match status" value="1"/>
</dbReference>
<dbReference type="Pfam" id="PF00582">
    <property type="entry name" value="Usp"/>
    <property type="match status" value="1"/>
</dbReference>
<sequence>MEQTEAAPPLLSGSDDHTRSPPTSPEHSPAPGALPSILKSSSLHPASRPGTPDGLATSHSTPHLSGLVNSSANSTRPASASSSAIHFSSGSHPEHVAPSDLHPASRPAHLRRASSDSVPSTSQTPDDGSTAPSAGKRGSVSSIEEETYSHTGPSSILKRPSRPNYGGRLGAGPALPSNSRTASSGGLSADIKPGYERRVGFDSMVDADETASGTFGFTLQVKSHGYTRTRNTRTFMCAVDEEAYSERAMEWLMESLIEDNDEIVTVTVLEGDPDEIDQEQAREDAKELMAKLLMLNEEVADRKISIVVEFLAGTVTSTIIRLIHMYRPDSLTIGTRGRSVSTFQKILGGPMIGGSSRDILSRSPVPVVVVQPSNASKKHLKQRQNDPKRRSYHRLVGGSGTDSPAPGSGGVGSGGGGGSIHKEDGDEGSADLAGGEEGAVGARSSGRE</sequence>
<dbReference type="Proteomes" id="UP000245942">
    <property type="component" value="Unassembled WGS sequence"/>
</dbReference>